<dbReference type="EMBL" id="HBUF01160473">
    <property type="protein sequence ID" value="CAG6649957.1"/>
    <property type="molecule type" value="Transcribed_RNA"/>
</dbReference>
<protein>
    <submittedName>
        <fullName evidence="1">Uncharacterized protein</fullName>
    </submittedName>
</protein>
<dbReference type="EMBL" id="HBUF01160477">
    <property type="protein sequence ID" value="CAG6649977.1"/>
    <property type="molecule type" value="Transcribed_RNA"/>
</dbReference>
<accession>A0A8D8RK02</accession>
<organism evidence="1">
    <name type="scientific">Cacopsylla melanoneura</name>
    <dbReference type="NCBI Taxonomy" id="428564"/>
    <lineage>
        <taxon>Eukaryota</taxon>
        <taxon>Metazoa</taxon>
        <taxon>Ecdysozoa</taxon>
        <taxon>Arthropoda</taxon>
        <taxon>Hexapoda</taxon>
        <taxon>Insecta</taxon>
        <taxon>Pterygota</taxon>
        <taxon>Neoptera</taxon>
        <taxon>Paraneoptera</taxon>
        <taxon>Hemiptera</taxon>
        <taxon>Sternorrhyncha</taxon>
        <taxon>Psylloidea</taxon>
        <taxon>Psyllidae</taxon>
        <taxon>Psyllinae</taxon>
        <taxon>Cacopsylla</taxon>
    </lineage>
</organism>
<proteinExistence type="predicted"/>
<dbReference type="AlphaFoldDB" id="A0A8D8RK02"/>
<name>A0A8D8RK02_9HEMI</name>
<sequence length="132" mass="14274">MRPGVNPLLGPASVCRALLDHCVRTVVLLVHMVYLALTSVCVRTVEHVIQRTGNVIVHPVGRAQFVVHRVTRVHGVRGVLGRASVTMERDVTRSRASASVNQAMPDPSVWSCVVPVTGVYNVLITAHAQKPA</sequence>
<reference evidence="1" key="1">
    <citation type="submission" date="2021-05" db="EMBL/GenBank/DDBJ databases">
        <authorList>
            <person name="Alioto T."/>
            <person name="Alioto T."/>
            <person name="Gomez Garrido J."/>
        </authorList>
    </citation>
    <scope>NUCLEOTIDE SEQUENCE</scope>
</reference>
<evidence type="ECO:0000313" key="1">
    <source>
        <dbReference type="EMBL" id="CAG6649962.1"/>
    </source>
</evidence>
<dbReference type="EMBL" id="HBUF01160476">
    <property type="protein sequence ID" value="CAG6649972.1"/>
    <property type="molecule type" value="Transcribed_RNA"/>
</dbReference>
<dbReference type="EMBL" id="HBUF01160474">
    <property type="protein sequence ID" value="CAG6649962.1"/>
    <property type="molecule type" value="Transcribed_RNA"/>
</dbReference>
<dbReference type="EMBL" id="HBUF01160472">
    <property type="protein sequence ID" value="CAG6649951.1"/>
    <property type="molecule type" value="Transcribed_RNA"/>
</dbReference>